<dbReference type="Proteomes" id="UP000001020">
    <property type="component" value="Chromosome"/>
</dbReference>
<dbReference type="HOGENOM" id="CLU_092773_0_0_11"/>
<name>Q7D6N8_MYCTO</name>
<dbReference type="AlphaFoldDB" id="Q7D6N8"/>
<dbReference type="Pfam" id="PF11248">
    <property type="entry name" value="DUF3046"/>
    <property type="match status" value="1"/>
</dbReference>
<evidence type="ECO:0000256" key="1">
    <source>
        <dbReference type="SAM" id="MobiDB-lite"/>
    </source>
</evidence>
<feature type="compositionally biased region" description="Basic and acidic residues" evidence="1">
    <location>
        <begin position="40"/>
        <end position="63"/>
    </location>
</feature>
<feature type="region of interest" description="Disordered" evidence="1">
    <location>
        <begin position="189"/>
        <end position="219"/>
    </location>
</feature>
<dbReference type="InterPro" id="IPR021408">
    <property type="entry name" value="DUF3046"/>
</dbReference>
<gene>
    <name evidence="2" type="ordered locus">MT2813</name>
</gene>
<evidence type="ECO:0000313" key="2">
    <source>
        <dbReference type="EMBL" id="AAK47133.1"/>
    </source>
</evidence>
<feature type="compositionally biased region" description="Basic residues" evidence="1">
    <location>
        <begin position="125"/>
        <end position="142"/>
    </location>
</feature>
<protein>
    <recommendedName>
        <fullName evidence="4">DUF3046 domain-containing protein</fullName>
    </recommendedName>
</protein>
<dbReference type="EMBL" id="AE000516">
    <property type="protein sequence ID" value="AAK47133.1"/>
    <property type="molecule type" value="Genomic_DNA"/>
</dbReference>
<dbReference type="KEGG" id="mtc:MT2813"/>
<feature type="region of interest" description="Disordered" evidence="1">
    <location>
        <begin position="122"/>
        <end position="142"/>
    </location>
</feature>
<proteinExistence type="predicted"/>
<keyword evidence="3" id="KW-1185">Reference proteome</keyword>
<feature type="region of interest" description="Disordered" evidence="1">
    <location>
        <begin position="40"/>
        <end position="79"/>
    </location>
</feature>
<evidence type="ECO:0008006" key="4">
    <source>
        <dbReference type="Google" id="ProtNLM"/>
    </source>
</evidence>
<accession>Q7D6N8</accession>
<reference evidence="2 3" key="1">
    <citation type="journal article" date="2002" name="J. Bacteriol.">
        <title>Whole-genome comparison of Mycobacterium tuberculosis clinical and laboratory strains.</title>
        <authorList>
            <person name="Fleischmann R.D."/>
            <person name="Alland D."/>
            <person name="Eisen J.A."/>
            <person name="Carpenter L."/>
            <person name="White O."/>
            <person name="Peterson J."/>
            <person name="DeBoy R."/>
            <person name="Dodson R."/>
            <person name="Gwinn M."/>
            <person name="Haft D."/>
            <person name="Hickey E."/>
            <person name="Kolonay J.F."/>
            <person name="Nelson W.C."/>
            <person name="Umayam L.A."/>
            <person name="Ermolaeva M."/>
            <person name="Salzberg S.L."/>
            <person name="Delcher A."/>
            <person name="Utterback T."/>
            <person name="Weidman J."/>
            <person name="Khouri H."/>
            <person name="Gill J."/>
            <person name="Mikula A."/>
            <person name="Bishai W."/>
            <person name="Jacobs Jr W.R.Jr."/>
            <person name="Venter J.C."/>
            <person name="Fraser C.M."/>
        </authorList>
    </citation>
    <scope>NUCLEOTIDE SEQUENCE [LARGE SCALE GENOMIC DNA]</scope>
    <source>
        <strain evidence="3">CDC 1551 / Oshkosh</strain>
    </source>
</reference>
<organism evidence="2 3">
    <name type="scientific">Mycobacterium tuberculosis (strain CDC 1551 / Oshkosh)</name>
    <dbReference type="NCBI Taxonomy" id="83331"/>
    <lineage>
        <taxon>Bacteria</taxon>
        <taxon>Bacillati</taxon>
        <taxon>Actinomycetota</taxon>
        <taxon>Actinomycetes</taxon>
        <taxon>Mycobacteriales</taxon>
        <taxon>Mycobacteriaceae</taxon>
        <taxon>Mycobacterium</taxon>
        <taxon>Mycobacterium tuberculosis complex</taxon>
    </lineage>
</organism>
<evidence type="ECO:0000313" key="3">
    <source>
        <dbReference type="Proteomes" id="UP000001020"/>
    </source>
</evidence>
<sequence>MNVGVALAGVLVDELGVKIVHAQHVPAPYLVQRMREIHERDENRQRHAQVDVQRRRDQPERGQHQHRRNRDADHHPDGRTLAGQIVAHPVSHRVRQPRPVAIADVLPRVGPRADCVVAHSLQGSPRRRERRRGQTAHQRLGRRSGNAIACPLYLENAAGPEPDTKRAEGRRFGAFGGGDLRWMADRVPRQGSGRRGLGSRSGAGVPQGADARGWRHTADGVPRVGQPAIRRGVPGFWCWLDHVLTGFGGRNAICAIEDGVEPRVAWWALCTDFDVPRSMGRRTPGG</sequence>